<protein>
    <recommendedName>
        <fullName evidence="3">SGNH hydrolase-type esterase domain-containing protein</fullName>
    </recommendedName>
</protein>
<comment type="caution">
    <text evidence="1">The sequence shown here is derived from an EMBL/GenBank/DDBJ whole genome shotgun (WGS) entry which is preliminary data.</text>
</comment>
<dbReference type="AlphaFoldDB" id="A0A0S8GHZ7"/>
<dbReference type="EMBL" id="LJUO01000026">
    <property type="protein sequence ID" value="KPK72647.1"/>
    <property type="molecule type" value="Genomic_DNA"/>
</dbReference>
<evidence type="ECO:0000313" key="1">
    <source>
        <dbReference type="EMBL" id="KPK72647.1"/>
    </source>
</evidence>
<reference evidence="1 2" key="1">
    <citation type="journal article" date="2015" name="Microbiome">
        <title>Genomic resolution of linkages in carbon, nitrogen, and sulfur cycling among widespread estuary sediment bacteria.</title>
        <authorList>
            <person name="Baker B.J."/>
            <person name="Lazar C.S."/>
            <person name="Teske A.P."/>
            <person name="Dick G.J."/>
        </authorList>
    </citation>
    <scope>NUCLEOTIDE SEQUENCE [LARGE SCALE GENOMIC DNA]</scope>
    <source>
        <strain evidence="1">SM23_60</strain>
    </source>
</reference>
<dbReference type="SUPFAM" id="SSF52266">
    <property type="entry name" value="SGNH hydrolase"/>
    <property type="match status" value="1"/>
</dbReference>
<dbReference type="Proteomes" id="UP000051096">
    <property type="component" value="Unassembled WGS sequence"/>
</dbReference>
<proteinExistence type="predicted"/>
<gene>
    <name evidence="1" type="ORF">AMJ87_04255</name>
</gene>
<sequence>MRKRGTSRTGTRPSNIFERNPRKTILLAVVLLILITDLVIGSVFIPRNFNVFRCPHHFYHHGLLPNKQCTGKWGNRIFYSVVTNSLGFRDEYIRNVPLKSNKRRIVLIGDSFVESLGLDYAKSFVSILNSRISKNKTEILNAAVVSYSPKLYYLKIKYLVENIGLRFDELFVFIDICDVFDEIFYEEFEPKEYNIIDDITYRVDKYLKNTSYIYYSLNRMFQKAPGKNEARVDGLEPSLAPTGNEHTAAVRKIDTHAVPYWTVDESSFKLCVEKGLPLARMNMSKLATLCKNNNVKMTLVVYSWPHQIFYNDCESIQVTFWQEFCRQNGIAFINLFPLFINGADPGAVVARYFIKNDVHWNSQGHIIVANALFTYMDH</sequence>
<organism evidence="1 2">
    <name type="scientific">candidate division WOR_3 bacterium SM23_60</name>
    <dbReference type="NCBI Taxonomy" id="1703780"/>
    <lineage>
        <taxon>Bacteria</taxon>
        <taxon>Bacteria division WOR-3</taxon>
    </lineage>
</organism>
<evidence type="ECO:0008006" key="3">
    <source>
        <dbReference type="Google" id="ProtNLM"/>
    </source>
</evidence>
<dbReference type="Gene3D" id="3.40.50.1110">
    <property type="entry name" value="SGNH hydrolase"/>
    <property type="match status" value="1"/>
</dbReference>
<evidence type="ECO:0000313" key="2">
    <source>
        <dbReference type="Proteomes" id="UP000051096"/>
    </source>
</evidence>
<name>A0A0S8GHZ7_UNCW3</name>
<dbReference type="InterPro" id="IPR036514">
    <property type="entry name" value="SGNH_hydro_sf"/>
</dbReference>
<accession>A0A0S8GHZ7</accession>